<feature type="transmembrane region" description="Helical" evidence="1">
    <location>
        <begin position="188"/>
        <end position="206"/>
    </location>
</feature>
<organism evidence="3 4">
    <name type="scientific">Pelolinea submarina</name>
    <dbReference type="NCBI Taxonomy" id="913107"/>
    <lineage>
        <taxon>Bacteria</taxon>
        <taxon>Bacillati</taxon>
        <taxon>Chloroflexota</taxon>
        <taxon>Anaerolineae</taxon>
        <taxon>Anaerolineales</taxon>
        <taxon>Anaerolineaceae</taxon>
        <taxon>Pelolinea</taxon>
    </lineage>
</organism>
<evidence type="ECO:0000256" key="1">
    <source>
        <dbReference type="SAM" id="Phobius"/>
    </source>
</evidence>
<dbReference type="NCBIfam" id="TIGR00254">
    <property type="entry name" value="GGDEF"/>
    <property type="match status" value="1"/>
</dbReference>
<name>A0A347ZPD1_9CHLR</name>
<dbReference type="EMBL" id="QUMS01000002">
    <property type="protein sequence ID" value="REG08763.1"/>
    <property type="molecule type" value="Genomic_DNA"/>
</dbReference>
<proteinExistence type="predicted"/>
<comment type="caution">
    <text evidence="3">The sequence shown here is derived from an EMBL/GenBank/DDBJ whole genome shotgun (WGS) entry which is preliminary data.</text>
</comment>
<dbReference type="SMART" id="SM00267">
    <property type="entry name" value="GGDEF"/>
    <property type="match status" value="1"/>
</dbReference>
<feature type="transmembrane region" description="Helical" evidence="1">
    <location>
        <begin position="156"/>
        <end position="176"/>
    </location>
</feature>
<feature type="domain" description="GGDEF" evidence="2">
    <location>
        <begin position="356"/>
        <end position="477"/>
    </location>
</feature>
<dbReference type="GO" id="GO:0005886">
    <property type="term" value="C:plasma membrane"/>
    <property type="evidence" value="ECO:0007669"/>
    <property type="project" value="TreeGrafter"/>
</dbReference>
<dbReference type="PANTHER" id="PTHR45138">
    <property type="entry name" value="REGULATORY COMPONENTS OF SENSORY TRANSDUCTION SYSTEM"/>
    <property type="match status" value="1"/>
</dbReference>
<feature type="transmembrane region" description="Helical" evidence="1">
    <location>
        <begin position="247"/>
        <end position="265"/>
    </location>
</feature>
<dbReference type="InterPro" id="IPR029787">
    <property type="entry name" value="Nucleotide_cyclase"/>
</dbReference>
<dbReference type="Proteomes" id="UP000256388">
    <property type="component" value="Unassembled WGS sequence"/>
</dbReference>
<dbReference type="InterPro" id="IPR050469">
    <property type="entry name" value="Diguanylate_Cyclase"/>
</dbReference>
<protein>
    <submittedName>
        <fullName evidence="3">Diguanylate cyclase (GGDEF)-like protein</fullName>
    </submittedName>
</protein>
<feature type="transmembrane region" description="Helical" evidence="1">
    <location>
        <begin position="218"/>
        <end position="235"/>
    </location>
</feature>
<keyword evidence="4" id="KW-1185">Reference proteome</keyword>
<dbReference type="InterPro" id="IPR043128">
    <property type="entry name" value="Rev_trsase/Diguanyl_cyclase"/>
</dbReference>
<dbReference type="CDD" id="cd01949">
    <property type="entry name" value="GGDEF"/>
    <property type="match status" value="1"/>
</dbReference>
<keyword evidence="1" id="KW-1133">Transmembrane helix</keyword>
<feature type="transmembrane region" description="Helical" evidence="1">
    <location>
        <begin position="300"/>
        <end position="319"/>
    </location>
</feature>
<feature type="transmembrane region" description="Helical" evidence="1">
    <location>
        <begin position="272"/>
        <end position="294"/>
    </location>
</feature>
<dbReference type="PROSITE" id="PS50887">
    <property type="entry name" value="GGDEF"/>
    <property type="match status" value="1"/>
</dbReference>
<dbReference type="Gene3D" id="3.30.70.270">
    <property type="match status" value="1"/>
</dbReference>
<feature type="transmembrane region" description="Helical" evidence="1">
    <location>
        <begin position="128"/>
        <end position="149"/>
    </location>
</feature>
<keyword evidence="1" id="KW-0812">Transmembrane</keyword>
<evidence type="ECO:0000313" key="4">
    <source>
        <dbReference type="Proteomes" id="UP000256388"/>
    </source>
</evidence>
<dbReference type="PANTHER" id="PTHR45138:SF9">
    <property type="entry name" value="DIGUANYLATE CYCLASE DGCM-RELATED"/>
    <property type="match status" value="1"/>
</dbReference>
<evidence type="ECO:0000259" key="2">
    <source>
        <dbReference type="PROSITE" id="PS50887"/>
    </source>
</evidence>
<dbReference type="GO" id="GO:0043709">
    <property type="term" value="P:cell adhesion involved in single-species biofilm formation"/>
    <property type="evidence" value="ECO:0007669"/>
    <property type="project" value="TreeGrafter"/>
</dbReference>
<dbReference type="SUPFAM" id="SSF55073">
    <property type="entry name" value="Nucleotide cyclase"/>
    <property type="match status" value="1"/>
</dbReference>
<gene>
    <name evidence="3" type="ORF">DFR64_2138</name>
</gene>
<dbReference type="GO" id="GO:0052621">
    <property type="term" value="F:diguanylate cyclase activity"/>
    <property type="evidence" value="ECO:0007669"/>
    <property type="project" value="TreeGrafter"/>
</dbReference>
<dbReference type="Pfam" id="PF00990">
    <property type="entry name" value="GGDEF"/>
    <property type="match status" value="1"/>
</dbReference>
<evidence type="ECO:0000313" key="3">
    <source>
        <dbReference type="EMBL" id="REG08763.1"/>
    </source>
</evidence>
<accession>A0A347ZPD1</accession>
<dbReference type="GO" id="GO:1902201">
    <property type="term" value="P:negative regulation of bacterial-type flagellum-dependent cell motility"/>
    <property type="evidence" value="ECO:0007669"/>
    <property type="project" value="TreeGrafter"/>
</dbReference>
<keyword evidence="1" id="KW-0472">Membrane</keyword>
<reference evidence="3 4" key="1">
    <citation type="submission" date="2018-08" db="EMBL/GenBank/DDBJ databases">
        <title>Genomic Encyclopedia of Type Strains, Phase IV (KMG-IV): sequencing the most valuable type-strain genomes for metagenomic binning, comparative biology and taxonomic classification.</title>
        <authorList>
            <person name="Goeker M."/>
        </authorList>
    </citation>
    <scope>NUCLEOTIDE SEQUENCE [LARGE SCALE GENOMIC DNA]</scope>
    <source>
        <strain evidence="3 4">DSM 23923</strain>
    </source>
</reference>
<dbReference type="InterPro" id="IPR000160">
    <property type="entry name" value="GGDEF_dom"/>
</dbReference>
<dbReference type="AlphaFoldDB" id="A0A347ZPD1"/>
<sequence>MKVGDEWRPVTFPFQYSITEMTTLVFRTEISYPAGDAMILTGLKGQAVRIDLDGNSVIALGDLEAPTANIWNKTFIVPLPEEGSPSSEMEIQLSSASFPISISIPPYTIDKKSAALRVMWIDFIYNDILLTSVGAALLIGLLLIVLSLIRRRTFSAEIYFGLASVMGAIETFDFQFRVSTGTLGDFLVIKKILMIAGYLAAFLFMVGMEKYFQDRLRVSKYLAAPSIVSVFIVLIQPDLIRLSQTLTYLNMVTLIDLVGAVYFIFKDAGKKNWLVLPAIWLILGLLEILAVQIFHFSWPYVMAYIILLSTILFGVNLLIEFNQVFLEKEDLEKRIDIDTLTTAYNRNVLGKASKNQYNVLILMDLDNFKSYNDRHGHQKGDRILVQFAEIVKNNLRQNDLVVRYGGDEFLVLLSDIGIIDAERVADRIRKEFEELTIEDHLSVSYGIEKIVQSINSDLTKADRLMYAMKQAKRERKI</sequence>